<feature type="transmembrane region" description="Helical" evidence="5">
    <location>
        <begin position="24"/>
        <end position="42"/>
    </location>
</feature>
<evidence type="ECO:0008006" key="8">
    <source>
        <dbReference type="Google" id="ProtNLM"/>
    </source>
</evidence>
<reference evidence="6" key="1">
    <citation type="submission" date="2022-01" db="EMBL/GenBank/DDBJ databases">
        <authorList>
            <person name="King R."/>
        </authorList>
    </citation>
    <scope>NUCLEOTIDE SEQUENCE</scope>
</reference>
<evidence type="ECO:0000256" key="4">
    <source>
        <dbReference type="ARBA" id="ARBA00023136"/>
    </source>
</evidence>
<organism evidence="6 7">
    <name type="scientific">Psylliodes chrysocephalus</name>
    <dbReference type="NCBI Taxonomy" id="3402493"/>
    <lineage>
        <taxon>Eukaryota</taxon>
        <taxon>Metazoa</taxon>
        <taxon>Ecdysozoa</taxon>
        <taxon>Arthropoda</taxon>
        <taxon>Hexapoda</taxon>
        <taxon>Insecta</taxon>
        <taxon>Pterygota</taxon>
        <taxon>Neoptera</taxon>
        <taxon>Endopterygota</taxon>
        <taxon>Coleoptera</taxon>
        <taxon>Polyphaga</taxon>
        <taxon>Cucujiformia</taxon>
        <taxon>Chrysomeloidea</taxon>
        <taxon>Chrysomelidae</taxon>
        <taxon>Galerucinae</taxon>
        <taxon>Alticini</taxon>
        <taxon>Psylliodes</taxon>
    </lineage>
</organism>
<keyword evidence="2 5" id="KW-0812">Transmembrane</keyword>
<keyword evidence="7" id="KW-1185">Reference proteome</keyword>
<keyword evidence="3 5" id="KW-1133">Transmembrane helix</keyword>
<name>A0A9P0CJ97_9CUCU</name>
<accession>A0A9P0CJ97</accession>
<feature type="transmembrane region" description="Helical" evidence="5">
    <location>
        <begin position="62"/>
        <end position="84"/>
    </location>
</feature>
<feature type="transmembrane region" description="Helical" evidence="5">
    <location>
        <begin position="91"/>
        <end position="109"/>
    </location>
</feature>
<comment type="subcellular location">
    <subcellularLocation>
        <location evidence="1">Membrane</location>
        <topology evidence="1">Multi-pass membrane protein</topology>
    </subcellularLocation>
</comment>
<dbReference type="InterPro" id="IPR011701">
    <property type="entry name" value="MFS"/>
</dbReference>
<dbReference type="SUPFAM" id="SSF103473">
    <property type="entry name" value="MFS general substrate transporter"/>
    <property type="match status" value="1"/>
</dbReference>
<dbReference type="InterPro" id="IPR049680">
    <property type="entry name" value="FLVCR1-2_SLC49-like"/>
</dbReference>
<evidence type="ECO:0000313" key="7">
    <source>
        <dbReference type="Proteomes" id="UP001153636"/>
    </source>
</evidence>
<dbReference type="GO" id="GO:0097037">
    <property type="term" value="P:heme export"/>
    <property type="evidence" value="ECO:0007669"/>
    <property type="project" value="TreeGrafter"/>
</dbReference>
<evidence type="ECO:0000256" key="1">
    <source>
        <dbReference type="ARBA" id="ARBA00004141"/>
    </source>
</evidence>
<dbReference type="InterPro" id="IPR036259">
    <property type="entry name" value="MFS_trans_sf"/>
</dbReference>
<dbReference type="GO" id="GO:0020037">
    <property type="term" value="F:heme binding"/>
    <property type="evidence" value="ECO:0007669"/>
    <property type="project" value="TreeGrafter"/>
</dbReference>
<evidence type="ECO:0000256" key="3">
    <source>
        <dbReference type="ARBA" id="ARBA00022989"/>
    </source>
</evidence>
<feature type="transmembrane region" description="Helical" evidence="5">
    <location>
        <begin position="156"/>
        <end position="174"/>
    </location>
</feature>
<evidence type="ECO:0000256" key="5">
    <source>
        <dbReference type="SAM" id="Phobius"/>
    </source>
</evidence>
<dbReference type="AlphaFoldDB" id="A0A9P0CJ97"/>
<proteinExistence type="predicted"/>
<feature type="transmembrane region" description="Helical" evidence="5">
    <location>
        <begin position="406"/>
        <end position="424"/>
    </location>
</feature>
<dbReference type="EMBL" id="OV651825">
    <property type="protein sequence ID" value="CAH1102511.1"/>
    <property type="molecule type" value="Genomic_DNA"/>
</dbReference>
<dbReference type="GO" id="GO:0016020">
    <property type="term" value="C:membrane"/>
    <property type="evidence" value="ECO:0007669"/>
    <property type="project" value="UniProtKB-SubCell"/>
</dbReference>
<feature type="transmembrane region" description="Helical" evidence="5">
    <location>
        <begin position="256"/>
        <end position="276"/>
    </location>
</feature>
<dbReference type="Pfam" id="PF07690">
    <property type="entry name" value="MFS_1"/>
    <property type="match status" value="1"/>
</dbReference>
<dbReference type="PANTHER" id="PTHR10924">
    <property type="entry name" value="MAJOR FACILITATOR SUPERFAMILY PROTEIN-RELATED"/>
    <property type="match status" value="1"/>
</dbReference>
<feature type="transmembrane region" description="Helical" evidence="5">
    <location>
        <begin position="194"/>
        <end position="211"/>
    </location>
</feature>
<dbReference type="OrthoDB" id="422206at2759"/>
<dbReference type="Gene3D" id="1.20.1250.20">
    <property type="entry name" value="MFS general substrate transporter like domains"/>
    <property type="match status" value="2"/>
</dbReference>
<dbReference type="Proteomes" id="UP001153636">
    <property type="component" value="Chromosome 13"/>
</dbReference>
<dbReference type="GO" id="GO:0015232">
    <property type="term" value="F:heme transmembrane transporter activity"/>
    <property type="evidence" value="ECO:0007669"/>
    <property type="project" value="TreeGrafter"/>
</dbReference>
<feature type="transmembrane region" description="Helical" evidence="5">
    <location>
        <begin position="115"/>
        <end position="136"/>
    </location>
</feature>
<feature type="transmembrane region" description="Helical" evidence="5">
    <location>
        <begin position="288"/>
        <end position="308"/>
    </location>
</feature>
<protein>
    <recommendedName>
        <fullName evidence="8">Major facilitator superfamily (MFS) profile domain-containing protein</fullName>
    </recommendedName>
</protein>
<gene>
    <name evidence="6" type="ORF">PSYICH_LOCUS4037</name>
</gene>
<feature type="transmembrane region" description="Helical" evidence="5">
    <location>
        <begin position="381"/>
        <end position="400"/>
    </location>
</feature>
<feature type="transmembrane region" description="Helical" evidence="5">
    <location>
        <begin position="342"/>
        <end position="360"/>
    </location>
</feature>
<dbReference type="PANTHER" id="PTHR10924:SF4">
    <property type="entry name" value="GH15861P"/>
    <property type="match status" value="1"/>
</dbReference>
<keyword evidence="4 5" id="KW-0472">Membrane</keyword>
<sequence length="452" mass="50018">MPSASTDLIKKERRIDVKVYKRRWAILSIFILYGLGNSFQWVEYSIVTNVVVKYYNVSSLAVDWSAIIYLCIYPVIFIPASYIIDTQGLRTTALIGGIGTALGAILKLFSIRQDLFYVVLLGQSLGSAAQVFILCLPPKIAAVWFKPSEVSLANSLGVFGTQLGFGLGFLVPSMTIHDSDDLNSIGADFRKLCWMLAIYMVPVAAAIVFYFPDSPPLPPSKAQIECRKLQKPTFKEFCLGFVKIVKKPGMILQTMAYGINVGTYACFTTFLNQFILQYFEEGQKDAGTMGLLSVGIGMIGTILFGIFLDKTHKYKETNLVVCYMTAISMLAMAGALKMQNMILTYISCMSVGFFINSYWATGIELGVELTFPSDESTTTGILSAMSQAIGFVVCFAMGPFNQKYGGFWSMITLTVLFVIGALLTQAVPNIKKRQEEFQKNRKEEVVLVTPKV</sequence>
<evidence type="ECO:0000256" key="2">
    <source>
        <dbReference type="ARBA" id="ARBA00022692"/>
    </source>
</evidence>
<evidence type="ECO:0000313" key="6">
    <source>
        <dbReference type="EMBL" id="CAH1102511.1"/>
    </source>
</evidence>